<keyword evidence="4" id="KW-1185">Reference proteome</keyword>
<dbReference type="EMBL" id="KB742605">
    <property type="protein sequence ID" value="EOB06506.1"/>
    <property type="molecule type" value="Genomic_DNA"/>
</dbReference>
<feature type="signal peptide" evidence="2">
    <location>
        <begin position="1"/>
        <end position="19"/>
    </location>
</feature>
<organism evidence="3 4">
    <name type="scientific">Anas platyrhynchos</name>
    <name type="common">Mallard</name>
    <name type="synonym">Anas boschas</name>
    <dbReference type="NCBI Taxonomy" id="8839"/>
    <lineage>
        <taxon>Eukaryota</taxon>
        <taxon>Metazoa</taxon>
        <taxon>Chordata</taxon>
        <taxon>Craniata</taxon>
        <taxon>Vertebrata</taxon>
        <taxon>Euteleostomi</taxon>
        <taxon>Archelosauria</taxon>
        <taxon>Archosauria</taxon>
        <taxon>Dinosauria</taxon>
        <taxon>Saurischia</taxon>
        <taxon>Theropoda</taxon>
        <taxon>Coelurosauria</taxon>
        <taxon>Aves</taxon>
        <taxon>Neognathae</taxon>
        <taxon>Galloanserae</taxon>
        <taxon>Anseriformes</taxon>
        <taxon>Anatidae</taxon>
        <taxon>Anatinae</taxon>
        <taxon>Anas</taxon>
    </lineage>
</organism>
<keyword evidence="2" id="KW-0732">Signal</keyword>
<dbReference type="Proteomes" id="UP000296049">
    <property type="component" value="Unassembled WGS sequence"/>
</dbReference>
<sequence length="205" mass="22775">MLPTWPLQAVLCLCQGLCAEKKGSTRGQMIAADLKRQLVIRVRYRSPTFYLKSRYMSKDMCPSTKPTGCVVTMYHRILTYLTGDQETTFKPLGNKKWQQEQQFCLRPPSASTTKVVVGFKCQKVAAEEAGYRQGTKAFTHTTSQVIRSPVTFPVSSDDHLTLVSASAGQTTVHEAGRHTLAGRLPTQAGTGDPSYRQNPRFSRGQ</sequence>
<evidence type="ECO:0008006" key="5">
    <source>
        <dbReference type="Google" id="ProtNLM"/>
    </source>
</evidence>
<evidence type="ECO:0000256" key="2">
    <source>
        <dbReference type="SAM" id="SignalP"/>
    </source>
</evidence>
<feature type="region of interest" description="Disordered" evidence="1">
    <location>
        <begin position="183"/>
        <end position="205"/>
    </location>
</feature>
<evidence type="ECO:0000256" key="1">
    <source>
        <dbReference type="SAM" id="MobiDB-lite"/>
    </source>
</evidence>
<evidence type="ECO:0000313" key="3">
    <source>
        <dbReference type="EMBL" id="EOB06506.1"/>
    </source>
</evidence>
<accession>R0K8E7</accession>
<feature type="chain" id="PRO_5004344277" description="Secreted protein" evidence="2">
    <location>
        <begin position="20"/>
        <end position="205"/>
    </location>
</feature>
<protein>
    <recommendedName>
        <fullName evidence="5">Secreted protein</fullName>
    </recommendedName>
</protein>
<dbReference type="AlphaFoldDB" id="R0K8E7"/>
<proteinExistence type="predicted"/>
<reference evidence="4" key="1">
    <citation type="journal article" date="2013" name="Nat. Genet.">
        <title>The duck genome and transcriptome provide insight into an avian influenza virus reservoir species.</title>
        <authorList>
            <person name="Huang Y."/>
            <person name="Li Y."/>
            <person name="Burt D.W."/>
            <person name="Chen H."/>
            <person name="Zhang Y."/>
            <person name="Qian W."/>
            <person name="Kim H."/>
            <person name="Gan S."/>
            <person name="Zhao Y."/>
            <person name="Li J."/>
            <person name="Yi K."/>
            <person name="Feng H."/>
            <person name="Zhu P."/>
            <person name="Li B."/>
            <person name="Liu Q."/>
            <person name="Fairley S."/>
            <person name="Magor K.E."/>
            <person name="Du Z."/>
            <person name="Hu X."/>
            <person name="Goodman L."/>
            <person name="Tafer H."/>
            <person name="Vignal A."/>
            <person name="Lee T."/>
            <person name="Kim K.W."/>
            <person name="Sheng Z."/>
            <person name="An Y."/>
            <person name="Searle S."/>
            <person name="Herrero J."/>
            <person name="Groenen M.A."/>
            <person name="Crooijmans R.P."/>
            <person name="Faraut T."/>
            <person name="Cai Q."/>
            <person name="Webster R.G."/>
            <person name="Aldridge J.R."/>
            <person name="Warren W.C."/>
            <person name="Bartschat S."/>
            <person name="Kehr S."/>
            <person name="Marz M."/>
            <person name="Stadler P.F."/>
            <person name="Smith J."/>
            <person name="Kraus R.H."/>
            <person name="Zhao Y."/>
            <person name="Ren L."/>
            <person name="Fei J."/>
            <person name="Morisson M."/>
            <person name="Kaiser P."/>
            <person name="Griffin D.K."/>
            <person name="Rao M."/>
            <person name="Pitel F."/>
            <person name="Wang J."/>
            <person name="Li N."/>
        </authorList>
    </citation>
    <scope>NUCLEOTIDE SEQUENCE [LARGE SCALE GENOMIC DNA]</scope>
</reference>
<feature type="compositionally biased region" description="Polar residues" evidence="1">
    <location>
        <begin position="195"/>
        <end position="205"/>
    </location>
</feature>
<name>R0K8E7_ANAPL</name>
<evidence type="ECO:0000313" key="4">
    <source>
        <dbReference type="Proteomes" id="UP000296049"/>
    </source>
</evidence>
<gene>
    <name evidence="3" type="ORF">Anapl_03694</name>
</gene>